<gene>
    <name evidence="8" type="primary">MLO</name>
    <name evidence="11" type="ORF">Ddye_026901</name>
</gene>
<evidence type="ECO:0000256" key="3">
    <source>
        <dbReference type="ARBA" id="ARBA00022692"/>
    </source>
</evidence>
<accession>A0AAD9WPZ4</accession>
<feature type="transmembrane region" description="Helical" evidence="10">
    <location>
        <begin position="67"/>
        <end position="87"/>
    </location>
</feature>
<dbReference type="Pfam" id="PF03094">
    <property type="entry name" value="Mlo"/>
    <property type="match status" value="1"/>
</dbReference>
<evidence type="ECO:0000256" key="2">
    <source>
        <dbReference type="ARBA" id="ARBA00006574"/>
    </source>
</evidence>
<name>A0AAD9WPZ4_9ROSI</name>
<dbReference type="Proteomes" id="UP001280121">
    <property type="component" value="Unassembled WGS sequence"/>
</dbReference>
<evidence type="ECO:0000256" key="8">
    <source>
        <dbReference type="RuleBase" id="RU280816"/>
    </source>
</evidence>
<feature type="region of interest" description="Disordered" evidence="9">
    <location>
        <begin position="504"/>
        <end position="558"/>
    </location>
</feature>
<dbReference type="PANTHER" id="PTHR31942">
    <property type="entry name" value="MLO-LIKE PROTEIN 1"/>
    <property type="match status" value="1"/>
</dbReference>
<sequence>MGETEDHNSGEMRSLALTPTWSVATVLTVFVVVSLIVERSIHRLSNWLRKTNRKPLLSAVEKMKEELMLLGFISLLLTATSSIIANICIPSKYYDSTFAPCSRSEIDEETESNSSGGRKLLMSSLFPHAFRRTLNELNNLDKNTCKEGNEPFVSYEGLEQLHRFIFVMAVTHVSYSCLTMLLAIVKIHSWRAWEEEAHMDRSDSLTEKARDMTIRRQTTFVRYPLVRNRLLIWVTCFFRQFGRSVVRADYLTLRNGFITNHNLTPKYDFHSYMIRSMEEEFQRIVGVSGPLWGFVVAFMLFNVKGSNLYFWIAIIPVTLVLLVGAKLQHVIATLALENAGITGFCLGAKLKPRDELFWFNKPELLLSLIHFILFQNAFELASFFWFWWQFGYNSCFIHDHFLVYMRLILGFAGQFLCSYSTLPLYALVTQMGTNYKAALIPQRIRETIHGWGKEARRKRRHGLFTDDSTIHTDTSTVMSLEEDEHQLIDIPETADHTVTDIELQPSNVTNPSPIANETSSRAATPLLRPSATISSSTLPLSFQTQGIPRSSSMPVRRE</sequence>
<comment type="caution">
    <text evidence="11">The sequence shown here is derived from an EMBL/GenBank/DDBJ whole genome shotgun (WGS) entry which is preliminary data.</text>
</comment>
<evidence type="ECO:0000256" key="5">
    <source>
        <dbReference type="ARBA" id="ARBA00022989"/>
    </source>
</evidence>
<evidence type="ECO:0000256" key="9">
    <source>
        <dbReference type="SAM" id="MobiDB-lite"/>
    </source>
</evidence>
<feature type="transmembrane region" description="Helical" evidence="10">
    <location>
        <begin position="284"/>
        <end position="302"/>
    </location>
</feature>
<keyword evidence="4 8" id="KW-0611">Plant defense</keyword>
<keyword evidence="3 8" id="KW-0812">Transmembrane</keyword>
<feature type="transmembrane region" description="Helical" evidence="10">
    <location>
        <begin position="408"/>
        <end position="428"/>
    </location>
</feature>
<dbReference type="AlphaFoldDB" id="A0AAD9WPZ4"/>
<comment type="subcellular location">
    <subcellularLocation>
        <location evidence="1 8">Membrane</location>
        <topology evidence="1 8">Multi-pass membrane protein</topology>
    </subcellularLocation>
</comment>
<feature type="transmembrane region" description="Helical" evidence="10">
    <location>
        <begin position="308"/>
        <end position="325"/>
    </location>
</feature>
<dbReference type="EMBL" id="JANJYI010000008">
    <property type="protein sequence ID" value="KAK2639106.1"/>
    <property type="molecule type" value="Genomic_DNA"/>
</dbReference>
<feature type="compositionally biased region" description="Polar residues" evidence="9">
    <location>
        <begin position="531"/>
        <end position="558"/>
    </location>
</feature>
<feature type="transmembrane region" description="Helical" evidence="10">
    <location>
        <begin position="164"/>
        <end position="185"/>
    </location>
</feature>
<dbReference type="InterPro" id="IPR004326">
    <property type="entry name" value="Mlo"/>
</dbReference>
<evidence type="ECO:0000256" key="1">
    <source>
        <dbReference type="ARBA" id="ARBA00004141"/>
    </source>
</evidence>
<keyword evidence="5 8" id="KW-1133">Transmembrane helix</keyword>
<evidence type="ECO:0000256" key="4">
    <source>
        <dbReference type="ARBA" id="ARBA00022821"/>
    </source>
</evidence>
<dbReference type="GO" id="GO:0005516">
    <property type="term" value="F:calmodulin binding"/>
    <property type="evidence" value="ECO:0007669"/>
    <property type="project" value="UniProtKB-KW"/>
</dbReference>
<protein>
    <recommendedName>
        <fullName evidence="8">MLO-like protein</fullName>
    </recommendedName>
</protein>
<keyword evidence="8" id="KW-0112">Calmodulin-binding</keyword>
<keyword evidence="6 8" id="KW-0472">Membrane</keyword>
<dbReference type="GO" id="GO:0006952">
    <property type="term" value="P:defense response"/>
    <property type="evidence" value="ECO:0007669"/>
    <property type="project" value="UniProtKB-KW"/>
</dbReference>
<evidence type="ECO:0000313" key="11">
    <source>
        <dbReference type="EMBL" id="KAK2639106.1"/>
    </source>
</evidence>
<dbReference type="GO" id="GO:0016020">
    <property type="term" value="C:membrane"/>
    <property type="evidence" value="ECO:0007669"/>
    <property type="project" value="UniProtKB-SubCell"/>
</dbReference>
<feature type="transmembrane region" description="Helical" evidence="10">
    <location>
        <begin position="364"/>
        <end position="388"/>
    </location>
</feature>
<keyword evidence="12" id="KW-1185">Reference proteome</keyword>
<comment type="domain">
    <text evidence="8">The C-terminus contains a calmodulin-binding domain, which binds calmodulin in a calcium-dependent fashion.</text>
</comment>
<evidence type="ECO:0000313" key="12">
    <source>
        <dbReference type="Proteomes" id="UP001280121"/>
    </source>
</evidence>
<reference evidence="11" key="1">
    <citation type="journal article" date="2023" name="Plant J.">
        <title>Genome sequences and population genomics provide insights into the demographic history, inbreeding, and mutation load of two 'living fossil' tree species of Dipteronia.</title>
        <authorList>
            <person name="Feng Y."/>
            <person name="Comes H.P."/>
            <person name="Chen J."/>
            <person name="Zhu S."/>
            <person name="Lu R."/>
            <person name="Zhang X."/>
            <person name="Li P."/>
            <person name="Qiu J."/>
            <person name="Olsen K.M."/>
            <person name="Qiu Y."/>
        </authorList>
    </citation>
    <scope>NUCLEOTIDE SEQUENCE</scope>
    <source>
        <strain evidence="11">KIB01</strain>
    </source>
</reference>
<proteinExistence type="inferred from homology"/>
<evidence type="ECO:0000256" key="6">
    <source>
        <dbReference type="ARBA" id="ARBA00023136"/>
    </source>
</evidence>
<feature type="transmembrane region" description="Helical" evidence="10">
    <location>
        <begin position="20"/>
        <end position="37"/>
    </location>
</feature>
<evidence type="ECO:0000256" key="7">
    <source>
        <dbReference type="ARBA" id="ARBA00023265"/>
    </source>
</evidence>
<dbReference type="PANTHER" id="PTHR31942:SF77">
    <property type="entry name" value="MLO-LIKE PROTEIN 14"/>
    <property type="match status" value="1"/>
</dbReference>
<organism evidence="11 12">
    <name type="scientific">Dipteronia dyeriana</name>
    <dbReference type="NCBI Taxonomy" id="168575"/>
    <lineage>
        <taxon>Eukaryota</taxon>
        <taxon>Viridiplantae</taxon>
        <taxon>Streptophyta</taxon>
        <taxon>Embryophyta</taxon>
        <taxon>Tracheophyta</taxon>
        <taxon>Spermatophyta</taxon>
        <taxon>Magnoliopsida</taxon>
        <taxon>eudicotyledons</taxon>
        <taxon>Gunneridae</taxon>
        <taxon>Pentapetalae</taxon>
        <taxon>rosids</taxon>
        <taxon>malvids</taxon>
        <taxon>Sapindales</taxon>
        <taxon>Sapindaceae</taxon>
        <taxon>Hippocastanoideae</taxon>
        <taxon>Acereae</taxon>
        <taxon>Dipteronia</taxon>
    </lineage>
</organism>
<keyword evidence="7 8" id="KW-0568">Pathogenesis-related protein</keyword>
<feature type="compositionally biased region" description="Polar residues" evidence="9">
    <location>
        <begin position="504"/>
        <end position="522"/>
    </location>
</feature>
<evidence type="ECO:0000256" key="10">
    <source>
        <dbReference type="SAM" id="Phobius"/>
    </source>
</evidence>
<comment type="similarity">
    <text evidence="2 8">Belongs to the MLO family.</text>
</comment>
<comment type="function">
    <text evidence="8">May be involved in modulation of pathogen defense and leaf cell death.</text>
</comment>